<feature type="region of interest" description="Disordered" evidence="1">
    <location>
        <begin position="1"/>
        <end position="142"/>
    </location>
</feature>
<dbReference type="GeneID" id="92377736"/>
<feature type="compositionally biased region" description="Basic and acidic residues" evidence="1">
    <location>
        <begin position="501"/>
        <end position="510"/>
    </location>
</feature>
<evidence type="ECO:0000313" key="2">
    <source>
        <dbReference type="EMBL" id="SCU72220.1"/>
    </source>
</evidence>
<feature type="region of interest" description="Disordered" evidence="1">
    <location>
        <begin position="266"/>
        <end position="350"/>
    </location>
</feature>
<feature type="compositionally biased region" description="Basic residues" evidence="1">
    <location>
        <begin position="565"/>
        <end position="580"/>
    </location>
</feature>
<feature type="compositionally biased region" description="Polar residues" evidence="1">
    <location>
        <begin position="332"/>
        <end position="345"/>
    </location>
</feature>
<dbReference type="EMBL" id="CZPT02001825">
    <property type="protein sequence ID" value="SCU72220.1"/>
    <property type="molecule type" value="Genomic_DNA"/>
</dbReference>
<feature type="region of interest" description="Disordered" evidence="1">
    <location>
        <begin position="554"/>
        <end position="588"/>
    </location>
</feature>
<protein>
    <submittedName>
        <fullName evidence="2">Uncharacterized protein</fullName>
    </submittedName>
</protein>
<keyword evidence="3" id="KW-1185">Reference proteome</keyword>
<proteinExistence type="predicted"/>
<feature type="region of interest" description="Disordered" evidence="1">
    <location>
        <begin position="223"/>
        <end position="254"/>
    </location>
</feature>
<feature type="region of interest" description="Disordered" evidence="1">
    <location>
        <begin position="480"/>
        <end position="541"/>
    </location>
</feature>
<feature type="compositionally biased region" description="Polar residues" evidence="1">
    <location>
        <begin position="107"/>
        <end position="116"/>
    </location>
</feature>
<comment type="caution">
    <text evidence="2">The sequence shown here is derived from an EMBL/GenBank/DDBJ whole genome shotgun (WGS) entry which is preliminary data.</text>
</comment>
<dbReference type="AlphaFoldDB" id="A0A1G4II97"/>
<evidence type="ECO:0000313" key="3">
    <source>
        <dbReference type="Proteomes" id="UP000195570"/>
    </source>
</evidence>
<dbReference type="VEuPathDB" id="TriTrypDB:TEOVI_000379600"/>
<accession>A0A1G4II97</accession>
<reference evidence="2" key="1">
    <citation type="submission" date="2016-09" db="EMBL/GenBank/DDBJ databases">
        <authorList>
            <person name="Hebert L."/>
            <person name="Moumen B."/>
        </authorList>
    </citation>
    <scope>NUCLEOTIDE SEQUENCE [LARGE SCALE GENOMIC DNA]</scope>
    <source>
        <strain evidence="2">OVI</strain>
    </source>
</reference>
<dbReference type="Proteomes" id="UP000195570">
    <property type="component" value="Unassembled WGS sequence"/>
</dbReference>
<organism evidence="2 3">
    <name type="scientific">Trypanosoma equiperdum</name>
    <dbReference type="NCBI Taxonomy" id="5694"/>
    <lineage>
        <taxon>Eukaryota</taxon>
        <taxon>Discoba</taxon>
        <taxon>Euglenozoa</taxon>
        <taxon>Kinetoplastea</taxon>
        <taxon>Metakinetoplastina</taxon>
        <taxon>Trypanosomatida</taxon>
        <taxon>Trypanosomatidae</taxon>
        <taxon>Trypanosoma</taxon>
    </lineage>
</organism>
<sequence length="832" mass="90225">MSDTESIQFNEVTDNEEPNVSVGSRAMPQGVDKTGSAQQFNRPPLHGVLSPTARKGQMYSSSASTPKFVVLNDEGVGDSDHTESLQFKELTDVDSPSARGEAKALSRSISNRPVTQESKRPPLHSAVPQASRRSHGQSSEGTSLHFVVHGDAEGDDDFDDSDSIQFHTEGASRNVSFKVQSTTSMAETKRGASAVRGQQLVNMETADDSLVFFVEDTQSSIGKKINSQRENSHDDTISFVVEDPVTGGGEGTSSAEKSISFVIASADEASEKSPPVPLAAGGKRISTSPSPKSPSEKVSKRAAGSGNAQRKSKRTSVSKKAQGPKEVGTGSARANSRGSTPQHVSNGGAGEGATFNVYKVGGKHTLNKAGATALRPVAEGELAPRTTNLAGGRVLNERQAAEDNETIASLVPNAATLLPLPFPQTPGRKVSLKAPDVEEMVLQAKVHTEYWRMFNDVQREEVAQLTERIVRTREGGTNVWEGKAEKERPSQTSRPLCFSDLFKKTRKDSNRSGNRGRTNAGGAHTSPGAMSTGCGRLTDENKPSANHLGGCYETGIGTLRFPSPNKRRWPLTRKARRPRPPKTEKTGNSRFENISKEVRDDALAKFAELSGVAWPPSSRDELFFLTGVRLTPKQREQFYESMQLYTVASWKVNMNVYAACEQETAPSNAREVKRKVRVTRTTLLRKAFAVMDIEKTGVISVALLPSVRQLLEEERRNLQDALSGRKTQEAFLTRSRNEKAKLSGRVNTTVSQKKTEGDDDVKAVSALRIYRLVLDVLLPLLGASGLLTFDFTTVGLLVFGTLGLSTAGASPSFLKWREATLRCFDSLLKHPV</sequence>
<gene>
    <name evidence="2" type="ORF">TEOVI_000379600</name>
</gene>
<feature type="compositionally biased region" description="Polar residues" evidence="1">
    <location>
        <begin position="1"/>
        <end position="12"/>
    </location>
</feature>
<name>A0A1G4II97_TRYEQ</name>
<dbReference type="RefSeq" id="XP_067082743.1">
    <property type="nucleotide sequence ID" value="XM_067226642.1"/>
</dbReference>
<evidence type="ECO:0000256" key="1">
    <source>
        <dbReference type="SAM" id="MobiDB-lite"/>
    </source>
</evidence>